<dbReference type="EMBL" id="MU970050">
    <property type="protein sequence ID" value="KAK9324432.1"/>
    <property type="molecule type" value="Genomic_DNA"/>
</dbReference>
<gene>
    <name evidence="1" type="ORF">V1517DRAFT_336890</name>
</gene>
<keyword evidence="2" id="KW-1185">Reference proteome</keyword>
<reference evidence="2" key="1">
    <citation type="journal article" date="2024" name="Front. Bioeng. Biotechnol.">
        <title>Genome-scale model development and genomic sequencing of the oleaginous clade Lipomyces.</title>
        <authorList>
            <person name="Czajka J.J."/>
            <person name="Han Y."/>
            <person name="Kim J."/>
            <person name="Mondo S.J."/>
            <person name="Hofstad B.A."/>
            <person name="Robles A."/>
            <person name="Haridas S."/>
            <person name="Riley R."/>
            <person name="LaButti K."/>
            <person name="Pangilinan J."/>
            <person name="Andreopoulos W."/>
            <person name="Lipzen A."/>
            <person name="Yan J."/>
            <person name="Wang M."/>
            <person name="Ng V."/>
            <person name="Grigoriev I.V."/>
            <person name="Spatafora J.W."/>
            <person name="Magnuson J.K."/>
            <person name="Baker S.E."/>
            <person name="Pomraning K.R."/>
        </authorList>
    </citation>
    <scope>NUCLEOTIDE SEQUENCE [LARGE SCALE GENOMIC DNA]</scope>
    <source>
        <strain evidence="2">CBS 10300</strain>
    </source>
</reference>
<accession>A0ACC3TU75</accession>
<protein>
    <submittedName>
        <fullName evidence="1">Uncharacterized protein</fullName>
    </submittedName>
</protein>
<name>A0ACC3TU75_9ASCO</name>
<dbReference type="Proteomes" id="UP001489719">
    <property type="component" value="Unassembled WGS sequence"/>
</dbReference>
<organism evidence="1 2">
    <name type="scientific">Lipomyces orientalis</name>
    <dbReference type="NCBI Taxonomy" id="1233043"/>
    <lineage>
        <taxon>Eukaryota</taxon>
        <taxon>Fungi</taxon>
        <taxon>Dikarya</taxon>
        <taxon>Ascomycota</taxon>
        <taxon>Saccharomycotina</taxon>
        <taxon>Lipomycetes</taxon>
        <taxon>Lipomycetales</taxon>
        <taxon>Lipomycetaceae</taxon>
        <taxon>Lipomyces</taxon>
    </lineage>
</organism>
<proteinExistence type="predicted"/>
<evidence type="ECO:0000313" key="1">
    <source>
        <dbReference type="EMBL" id="KAK9324432.1"/>
    </source>
</evidence>
<comment type="caution">
    <text evidence="1">The sequence shown here is derived from an EMBL/GenBank/DDBJ whole genome shotgun (WGS) entry which is preliminary data.</text>
</comment>
<evidence type="ECO:0000313" key="2">
    <source>
        <dbReference type="Proteomes" id="UP001489719"/>
    </source>
</evidence>
<sequence length="740" mass="82910">MNIPTRYRSLRRKKTAPEATPVPAVNSSGRAPEPAAIGPNRDQVTVLPIQVLEPDTVVSCSIPPTMTASALISMVQRHSGKLPYRIELLRVAEVFNNSLQRELLGFELVSDIIKGWDALKENRLCIVLSNSPSSAMTVEAALPEYAPPVAGWLTIKLKSHKWSWSKRWAFTEDTTLYISKKPNPRVKDRIFLCNLSQVNFYLLQPKHLARIGSPSDLCFALKSPENHAIFEDHNDFLHYIACDDRPSFDMWKYAMETTRAIYVQKIAKLRLESFALSETLDRQAPVPPLIAAEEFAKPVDPHSLSIEKDSKTLMRSISTRRHRPGLPAQQHYGPTIVAPTPEHLTVTKDSLLDRLLQGENVATTSISQSDNYDPIPPRPASGEDSRQESSSFAKKMTDNSGYSSDTASGVTRNGSMMPRSIDTSAKHNPRHRNLASPTSSSTSESSNYVSASDSESPALRRGHFRPVHNNARRKSPLRTPLVDSSLQAKDEEQDDENTPLYTRLQQLDIKVGSNNPFLDPEIMARPRLEQKSSSASLDAILAQKDAGDDSIARSESPMKLSGGYTATSRSSGEIVNQALQNLPRSPRLEIIRGDHTRLRGHSLDAKRARRDFPEDHRHSHDRYDGAIKQREESYNSNLRRHQSQIRQHDQSERRREDSSYLPTNSHKVRRHKSSDLIITRSKTVREGSGANAQRNYLSVRGPSSRPALGVAEPLISVVDEDKTLFHKGSLLAKMESSRRY</sequence>